<dbReference type="AlphaFoldDB" id="A0A6I6JX43"/>
<dbReference type="Gene3D" id="3.55.50.30">
    <property type="match status" value="1"/>
</dbReference>
<evidence type="ECO:0000259" key="2">
    <source>
        <dbReference type="Pfam" id="PF04773"/>
    </source>
</evidence>
<keyword evidence="1" id="KW-0812">Transmembrane</keyword>
<dbReference type="FunFam" id="2.60.120.1440:FF:000001">
    <property type="entry name" value="Putative anti-sigma factor"/>
    <property type="match status" value="1"/>
</dbReference>
<feature type="transmembrane region" description="Helical" evidence="1">
    <location>
        <begin position="90"/>
        <end position="110"/>
    </location>
</feature>
<dbReference type="PANTHER" id="PTHR30273:SF2">
    <property type="entry name" value="PROTEIN FECR"/>
    <property type="match status" value="1"/>
</dbReference>
<keyword evidence="5" id="KW-1185">Reference proteome</keyword>
<feature type="domain" description="FecR protein" evidence="2">
    <location>
        <begin position="135"/>
        <end position="223"/>
    </location>
</feature>
<dbReference type="Pfam" id="PF04773">
    <property type="entry name" value="FecR"/>
    <property type="match status" value="1"/>
</dbReference>
<dbReference type="Gene3D" id="2.60.120.1440">
    <property type="match status" value="1"/>
</dbReference>
<organism evidence="4 5">
    <name type="scientific">Maribellus comscasis</name>
    <dbReference type="NCBI Taxonomy" id="2681766"/>
    <lineage>
        <taxon>Bacteria</taxon>
        <taxon>Pseudomonadati</taxon>
        <taxon>Bacteroidota</taxon>
        <taxon>Bacteroidia</taxon>
        <taxon>Marinilabiliales</taxon>
        <taxon>Prolixibacteraceae</taxon>
        <taxon>Maribellus</taxon>
    </lineage>
</organism>
<dbReference type="KEGG" id="mcos:GM418_26960"/>
<accession>A0A6I6JX43</accession>
<sequence length="354" mass="40361">MEKEVLIKFLNNSCTEAELNEVLSWAKTKALTEEGQKLGYEDWKNYFEEDNLEEDKKFISLFEKIQEKINRHNAIGKPGVFFLLPLYSKWFMRVAAILFLPVLALLFYTISENKTISSQYKLAAVDSLEVIAPIGSRTIVTLSDGSVVHLNYGSRIKYPQRFLGDAREVKLEGEGFFEVHHNPDKPFVVKTGKINIKAVGTSFNVHAYPEEDIVETVLVNGKVALETENAIKESEPIGSMLPGQHITFNTNTGEISYSKVDVEKYIAWKDGKLIFEDSPIQEVASKLSRMFNVDIQIDEDISDYFYTVTIMNEPLFQILDLMTLATPIQYKSFARSKLPDGTYSKLKIIVERRN</sequence>
<evidence type="ECO:0000313" key="5">
    <source>
        <dbReference type="Proteomes" id="UP000428260"/>
    </source>
</evidence>
<evidence type="ECO:0000259" key="3">
    <source>
        <dbReference type="Pfam" id="PF16344"/>
    </source>
</evidence>
<dbReference type="EMBL" id="CP046401">
    <property type="protein sequence ID" value="QGY47171.1"/>
    <property type="molecule type" value="Genomic_DNA"/>
</dbReference>
<dbReference type="PANTHER" id="PTHR30273">
    <property type="entry name" value="PERIPLASMIC SIGNAL SENSOR AND SIGMA FACTOR ACTIVATOR FECR-RELATED"/>
    <property type="match status" value="1"/>
</dbReference>
<dbReference type="Pfam" id="PF16344">
    <property type="entry name" value="FecR_C"/>
    <property type="match status" value="1"/>
</dbReference>
<gene>
    <name evidence="4" type="ORF">GM418_26960</name>
</gene>
<dbReference type="Proteomes" id="UP000428260">
    <property type="component" value="Chromosome"/>
</dbReference>
<dbReference type="InterPro" id="IPR006860">
    <property type="entry name" value="FecR"/>
</dbReference>
<feature type="domain" description="Protein FecR C-terminal" evidence="3">
    <location>
        <begin position="272"/>
        <end position="331"/>
    </location>
</feature>
<dbReference type="RefSeq" id="WP_158870776.1">
    <property type="nucleotide sequence ID" value="NZ_CP046401.1"/>
</dbReference>
<keyword evidence="1" id="KW-0472">Membrane</keyword>
<dbReference type="PIRSF" id="PIRSF018266">
    <property type="entry name" value="FecR"/>
    <property type="match status" value="1"/>
</dbReference>
<evidence type="ECO:0000256" key="1">
    <source>
        <dbReference type="SAM" id="Phobius"/>
    </source>
</evidence>
<dbReference type="InterPro" id="IPR012373">
    <property type="entry name" value="Ferrdict_sens_TM"/>
</dbReference>
<proteinExistence type="predicted"/>
<evidence type="ECO:0000313" key="4">
    <source>
        <dbReference type="EMBL" id="QGY47171.1"/>
    </source>
</evidence>
<protein>
    <submittedName>
        <fullName evidence="4">DUF4974 domain-containing protein</fullName>
    </submittedName>
</protein>
<reference evidence="4 5" key="1">
    <citation type="submission" date="2019-11" db="EMBL/GenBank/DDBJ databases">
        <authorList>
            <person name="Zheng R.K."/>
            <person name="Sun C.M."/>
        </authorList>
    </citation>
    <scope>NUCLEOTIDE SEQUENCE [LARGE SCALE GENOMIC DNA]</scope>
    <source>
        <strain evidence="4 5">WC007</strain>
    </source>
</reference>
<name>A0A6I6JX43_9BACT</name>
<dbReference type="GO" id="GO:0016989">
    <property type="term" value="F:sigma factor antagonist activity"/>
    <property type="evidence" value="ECO:0007669"/>
    <property type="project" value="TreeGrafter"/>
</dbReference>
<dbReference type="InterPro" id="IPR032508">
    <property type="entry name" value="FecR_C"/>
</dbReference>
<keyword evidence="1" id="KW-1133">Transmembrane helix</keyword>